<gene>
    <name evidence="1" type="ORF">DVH24_026409</name>
</gene>
<name>A0A498KPV8_MALDO</name>
<protein>
    <submittedName>
        <fullName evidence="1">Uncharacterized protein</fullName>
    </submittedName>
</protein>
<evidence type="ECO:0000313" key="1">
    <source>
        <dbReference type="EMBL" id="RXI07273.1"/>
    </source>
</evidence>
<comment type="caution">
    <text evidence="1">The sequence shown here is derived from an EMBL/GenBank/DDBJ whole genome shotgun (WGS) entry which is preliminary data.</text>
</comment>
<sequence length="100" mass="11500">MRFDFWFQEKLSMRSKVFCKRSCLNFGLSVCNLASCLRSRIWVWADQILQTASITCLGTQLATISVASIFLVIHQNRSSHGLKRMERLIQGNHIALTHQT</sequence>
<evidence type="ECO:0000313" key="2">
    <source>
        <dbReference type="Proteomes" id="UP000290289"/>
    </source>
</evidence>
<proteinExistence type="predicted"/>
<accession>A0A498KPV8</accession>
<keyword evidence="2" id="KW-1185">Reference proteome</keyword>
<dbReference type="AlphaFoldDB" id="A0A498KPV8"/>
<reference evidence="1 2" key="1">
    <citation type="submission" date="2018-10" db="EMBL/GenBank/DDBJ databases">
        <title>A high-quality apple genome assembly.</title>
        <authorList>
            <person name="Hu J."/>
        </authorList>
    </citation>
    <scope>NUCLEOTIDE SEQUENCE [LARGE SCALE GENOMIC DNA]</scope>
    <source>
        <strain evidence="2">cv. HFTH1</strain>
        <tissue evidence="1">Young leaf</tissue>
    </source>
</reference>
<dbReference type="EMBL" id="RDQH01000328">
    <property type="protein sequence ID" value="RXI07273.1"/>
    <property type="molecule type" value="Genomic_DNA"/>
</dbReference>
<organism evidence="1 2">
    <name type="scientific">Malus domestica</name>
    <name type="common">Apple</name>
    <name type="synonym">Pyrus malus</name>
    <dbReference type="NCBI Taxonomy" id="3750"/>
    <lineage>
        <taxon>Eukaryota</taxon>
        <taxon>Viridiplantae</taxon>
        <taxon>Streptophyta</taxon>
        <taxon>Embryophyta</taxon>
        <taxon>Tracheophyta</taxon>
        <taxon>Spermatophyta</taxon>
        <taxon>Magnoliopsida</taxon>
        <taxon>eudicotyledons</taxon>
        <taxon>Gunneridae</taxon>
        <taxon>Pentapetalae</taxon>
        <taxon>rosids</taxon>
        <taxon>fabids</taxon>
        <taxon>Rosales</taxon>
        <taxon>Rosaceae</taxon>
        <taxon>Amygdaloideae</taxon>
        <taxon>Maleae</taxon>
        <taxon>Malus</taxon>
    </lineage>
</organism>
<dbReference type="Proteomes" id="UP000290289">
    <property type="component" value="Chromosome 2"/>
</dbReference>